<evidence type="ECO:0000313" key="3">
    <source>
        <dbReference type="Proteomes" id="UP001595967"/>
    </source>
</evidence>
<reference evidence="3" key="1">
    <citation type="journal article" date="2019" name="Int. J. Syst. Evol. Microbiol.">
        <title>The Global Catalogue of Microorganisms (GCM) 10K type strain sequencing project: providing services to taxonomists for standard genome sequencing and annotation.</title>
        <authorList>
            <consortium name="The Broad Institute Genomics Platform"/>
            <consortium name="The Broad Institute Genome Sequencing Center for Infectious Disease"/>
            <person name="Wu L."/>
            <person name="Ma J."/>
        </authorList>
    </citation>
    <scope>NUCLEOTIDE SEQUENCE [LARGE SCALE GENOMIC DNA]</scope>
    <source>
        <strain evidence="3">JCM 11650</strain>
    </source>
</reference>
<keyword evidence="1" id="KW-0812">Transmembrane</keyword>
<gene>
    <name evidence="2" type="ORF">ACFO3A_15245</name>
</gene>
<dbReference type="Proteomes" id="UP001595967">
    <property type="component" value="Unassembled WGS sequence"/>
</dbReference>
<organism evidence="2 3">
    <name type="scientific">Comamonas nitrativorans</name>
    <dbReference type="NCBI Taxonomy" id="108437"/>
    <lineage>
        <taxon>Bacteria</taxon>
        <taxon>Pseudomonadati</taxon>
        <taxon>Pseudomonadota</taxon>
        <taxon>Betaproteobacteria</taxon>
        <taxon>Burkholderiales</taxon>
        <taxon>Comamonadaceae</taxon>
        <taxon>Comamonas</taxon>
    </lineage>
</organism>
<protein>
    <submittedName>
        <fullName evidence="2">Uncharacterized protein</fullName>
    </submittedName>
</protein>
<evidence type="ECO:0000256" key="1">
    <source>
        <dbReference type="SAM" id="Phobius"/>
    </source>
</evidence>
<keyword evidence="1" id="KW-0472">Membrane</keyword>
<name>A0ABV9H2B3_9BURK</name>
<dbReference type="EMBL" id="JBHSEW010000020">
    <property type="protein sequence ID" value="MFC4623553.1"/>
    <property type="molecule type" value="Genomic_DNA"/>
</dbReference>
<dbReference type="RefSeq" id="WP_377728147.1">
    <property type="nucleotide sequence ID" value="NZ_JBHSEW010000020.1"/>
</dbReference>
<keyword evidence="1" id="KW-1133">Transmembrane helix</keyword>
<feature type="transmembrane region" description="Helical" evidence="1">
    <location>
        <begin position="12"/>
        <end position="31"/>
    </location>
</feature>
<comment type="caution">
    <text evidence="2">The sequence shown here is derived from an EMBL/GenBank/DDBJ whole genome shotgun (WGS) entry which is preliminary data.</text>
</comment>
<evidence type="ECO:0000313" key="2">
    <source>
        <dbReference type="EMBL" id="MFC4623553.1"/>
    </source>
</evidence>
<sequence>MPQRDSLSPSTLWGLSIAAMGLALIAGWGYIAQREQLQQERALRAQQAAYAVYERSTRAEIPSAAQNAAQQERLRRHEEARQVRQTLLQHPNVTPGPGFNAPGVQTTGLAIVEAIDRAQGQ</sequence>
<accession>A0ABV9H2B3</accession>
<keyword evidence="3" id="KW-1185">Reference proteome</keyword>
<proteinExistence type="predicted"/>